<feature type="domain" description="HNH nuclease" evidence="1">
    <location>
        <begin position="246"/>
        <end position="295"/>
    </location>
</feature>
<evidence type="ECO:0000313" key="2">
    <source>
        <dbReference type="EMBL" id="MCT4701201.1"/>
    </source>
</evidence>
<dbReference type="InterPro" id="IPR010373">
    <property type="entry name" value="DUF968"/>
</dbReference>
<dbReference type="InterPro" id="IPR003615">
    <property type="entry name" value="HNH_nuc"/>
</dbReference>
<protein>
    <submittedName>
        <fullName evidence="2">DUF968 domain-containing protein</fullName>
    </submittedName>
</protein>
<organism evidence="2 3">
    <name type="scientific">Dryocola boscaweniae</name>
    <dbReference type="NCBI Taxonomy" id="2925397"/>
    <lineage>
        <taxon>Bacteria</taxon>
        <taxon>Pseudomonadati</taxon>
        <taxon>Pseudomonadota</taxon>
        <taxon>Gammaproteobacteria</taxon>
        <taxon>Enterobacterales</taxon>
        <taxon>Enterobacteriaceae</taxon>
        <taxon>Dryocola</taxon>
    </lineage>
</organism>
<dbReference type="AlphaFoldDB" id="A0A9X2W595"/>
<name>A0A9X2W595_9ENTR</name>
<gene>
    <name evidence="2" type="ORF">MUA00_05200</name>
</gene>
<comment type="caution">
    <text evidence="2">The sequence shown here is derived from an EMBL/GenBank/DDBJ whole genome shotgun (WGS) entry which is preliminary data.</text>
</comment>
<keyword evidence="3" id="KW-1185">Reference proteome</keyword>
<dbReference type="EMBL" id="JALHAP010000072">
    <property type="protein sequence ID" value="MCT4701201.1"/>
    <property type="molecule type" value="Genomic_DNA"/>
</dbReference>
<dbReference type="Pfam" id="PF06147">
    <property type="entry name" value="DUF968"/>
    <property type="match status" value="1"/>
</dbReference>
<dbReference type="Proteomes" id="UP001150641">
    <property type="component" value="Unassembled WGS sequence"/>
</dbReference>
<accession>A0A9X2W595</accession>
<evidence type="ECO:0000259" key="1">
    <source>
        <dbReference type="SMART" id="SM00507"/>
    </source>
</evidence>
<sequence>MRALLRPVVVRELGIVMFRPGAELLPLFYDRVLIDRAPEYMTELPSGELPAARQTLADDDALLGFFDNEKVISAAGGINTLESWLMRQPCGCQWSHSDYHHHELKTARLHNGALKLCWHCDTRLDGHYTEQLVNMVRANVSAWIIDTARISFGFDESHVLTLPELCWWATKLEVVDALPEGMARRALRMPQVVVRSVTRESDATPELPATSIVQEKAKRVLALKVDPETPESFMLRPKRRRWTSEKYTRWVKQQTCACCGQPADDPHHITGLGMGGMATKAHDLFVIPLCRKHHDELHADTVAFENKYGTQPELVLKTLDRSLAIGVLA</sequence>
<dbReference type="SMART" id="SM00507">
    <property type="entry name" value="HNHc"/>
    <property type="match status" value="1"/>
</dbReference>
<dbReference type="RefSeq" id="WP_271121979.1">
    <property type="nucleotide sequence ID" value="NZ_JALHAN010000059.1"/>
</dbReference>
<dbReference type="Gene3D" id="3.30.40.190">
    <property type="match status" value="1"/>
</dbReference>
<dbReference type="CDD" id="cd00085">
    <property type="entry name" value="HNHc"/>
    <property type="match status" value="1"/>
</dbReference>
<evidence type="ECO:0000313" key="3">
    <source>
        <dbReference type="Proteomes" id="UP001150641"/>
    </source>
</evidence>
<proteinExistence type="predicted"/>
<reference evidence="2" key="1">
    <citation type="submission" date="2022-03" db="EMBL/GenBank/DDBJ databases">
        <title>Proposal of a novel genus Dryocolo and two novel species.</title>
        <authorList>
            <person name="Maddock D.W."/>
            <person name="Brady C.L."/>
            <person name="Denman S."/>
            <person name="Arnold D."/>
        </authorList>
    </citation>
    <scope>NUCLEOTIDE SEQUENCE</scope>
    <source>
        <strain evidence="2">H6W4</strain>
    </source>
</reference>